<accession>W2SX41</accession>
<evidence type="ECO:0000256" key="1">
    <source>
        <dbReference type="SAM" id="MobiDB-lite"/>
    </source>
</evidence>
<dbReference type="KEGG" id="nai:NECAME_04122"/>
<organism evidence="2 3">
    <name type="scientific">Necator americanus</name>
    <name type="common">Human hookworm</name>
    <dbReference type="NCBI Taxonomy" id="51031"/>
    <lineage>
        <taxon>Eukaryota</taxon>
        <taxon>Metazoa</taxon>
        <taxon>Ecdysozoa</taxon>
        <taxon>Nematoda</taxon>
        <taxon>Chromadorea</taxon>
        <taxon>Rhabditida</taxon>
        <taxon>Rhabditina</taxon>
        <taxon>Rhabditomorpha</taxon>
        <taxon>Strongyloidea</taxon>
        <taxon>Ancylostomatidae</taxon>
        <taxon>Bunostominae</taxon>
        <taxon>Necator</taxon>
    </lineage>
</organism>
<keyword evidence="3" id="KW-1185">Reference proteome</keyword>
<protein>
    <submittedName>
        <fullName evidence="2">Uncharacterized protein</fullName>
    </submittedName>
</protein>
<evidence type="ECO:0000313" key="3">
    <source>
        <dbReference type="Proteomes" id="UP000053676"/>
    </source>
</evidence>
<dbReference type="EMBL" id="KI660387">
    <property type="protein sequence ID" value="ETN74093.1"/>
    <property type="molecule type" value="Genomic_DNA"/>
</dbReference>
<name>W2SX41_NECAM</name>
<proteinExistence type="predicted"/>
<evidence type="ECO:0000313" key="2">
    <source>
        <dbReference type="EMBL" id="ETN74093.1"/>
    </source>
</evidence>
<sequence>MRPGVRFTATESGPKGEQGLRIASPSSYGSAAIILFYLHAEPWPDETRRVKIPILSHKTVDYASKDPERCALTPDAPEMGKKYGTFELPVHLKS</sequence>
<feature type="region of interest" description="Disordered" evidence="1">
    <location>
        <begin position="1"/>
        <end position="22"/>
    </location>
</feature>
<dbReference type="Proteomes" id="UP000053676">
    <property type="component" value="Unassembled WGS sequence"/>
</dbReference>
<reference evidence="3" key="1">
    <citation type="journal article" date="2014" name="Nat. Genet.">
        <title>Genome of the human hookworm Necator americanus.</title>
        <authorList>
            <person name="Tang Y.T."/>
            <person name="Gao X."/>
            <person name="Rosa B.A."/>
            <person name="Abubucker S."/>
            <person name="Hallsworth-Pepin K."/>
            <person name="Martin J."/>
            <person name="Tyagi R."/>
            <person name="Heizer E."/>
            <person name="Zhang X."/>
            <person name="Bhonagiri-Palsikar V."/>
            <person name="Minx P."/>
            <person name="Warren W.C."/>
            <person name="Wang Q."/>
            <person name="Zhan B."/>
            <person name="Hotez P.J."/>
            <person name="Sternberg P.W."/>
            <person name="Dougall A."/>
            <person name="Gaze S.T."/>
            <person name="Mulvenna J."/>
            <person name="Sotillo J."/>
            <person name="Ranganathan S."/>
            <person name="Rabelo E.M."/>
            <person name="Wilson R.K."/>
            <person name="Felgner P.L."/>
            <person name="Bethony J."/>
            <person name="Hawdon J.M."/>
            <person name="Gasser R.B."/>
            <person name="Loukas A."/>
            <person name="Mitreva M."/>
        </authorList>
    </citation>
    <scope>NUCLEOTIDE SEQUENCE [LARGE SCALE GENOMIC DNA]</scope>
</reference>
<gene>
    <name evidence="2" type="ORF">NECAME_04122</name>
</gene>
<dbReference type="OrthoDB" id="5814876at2759"/>
<dbReference type="AlphaFoldDB" id="W2SX41"/>